<dbReference type="EMBL" id="JABVEC010000019">
    <property type="protein sequence ID" value="MBC6468502.1"/>
    <property type="molecule type" value="Genomic_DNA"/>
</dbReference>
<dbReference type="PROSITE" id="PS51257">
    <property type="entry name" value="PROKAR_LIPOPROTEIN"/>
    <property type="match status" value="1"/>
</dbReference>
<keyword evidence="7" id="KW-0067">ATP-binding</keyword>
<name>A0ABR7LUI4_9ACTN</name>
<keyword evidence="9" id="KW-0472">Membrane</keyword>
<evidence type="ECO:0000256" key="8">
    <source>
        <dbReference type="ARBA" id="ARBA00023012"/>
    </source>
</evidence>
<evidence type="ECO:0000313" key="12">
    <source>
        <dbReference type="EMBL" id="MBC6468502.1"/>
    </source>
</evidence>
<evidence type="ECO:0000256" key="1">
    <source>
        <dbReference type="ARBA" id="ARBA00000085"/>
    </source>
</evidence>
<dbReference type="Pfam" id="PF13796">
    <property type="entry name" value="Sensor"/>
    <property type="match status" value="1"/>
</dbReference>
<dbReference type="InterPro" id="IPR050482">
    <property type="entry name" value="Sensor_HK_TwoCompSys"/>
</dbReference>
<keyword evidence="4" id="KW-0808">Transferase</keyword>
<dbReference type="InterPro" id="IPR011712">
    <property type="entry name" value="Sig_transdc_His_kin_sub3_dim/P"/>
</dbReference>
<evidence type="ECO:0000313" key="13">
    <source>
        <dbReference type="Proteomes" id="UP000805614"/>
    </source>
</evidence>
<keyword evidence="3" id="KW-0597">Phosphoprotein</keyword>
<evidence type="ECO:0000259" key="10">
    <source>
        <dbReference type="Pfam" id="PF07730"/>
    </source>
</evidence>
<organism evidence="12 13">
    <name type="scientific">Actinomadura alba</name>
    <dbReference type="NCBI Taxonomy" id="406431"/>
    <lineage>
        <taxon>Bacteria</taxon>
        <taxon>Bacillati</taxon>
        <taxon>Actinomycetota</taxon>
        <taxon>Actinomycetes</taxon>
        <taxon>Streptosporangiales</taxon>
        <taxon>Thermomonosporaceae</taxon>
        <taxon>Actinomadura</taxon>
    </lineage>
</organism>
<evidence type="ECO:0000256" key="9">
    <source>
        <dbReference type="SAM" id="Phobius"/>
    </source>
</evidence>
<dbReference type="InterPro" id="IPR036890">
    <property type="entry name" value="HATPase_C_sf"/>
</dbReference>
<evidence type="ECO:0000256" key="2">
    <source>
        <dbReference type="ARBA" id="ARBA00012438"/>
    </source>
</evidence>
<evidence type="ECO:0000256" key="5">
    <source>
        <dbReference type="ARBA" id="ARBA00022741"/>
    </source>
</evidence>
<dbReference type="PANTHER" id="PTHR24421:SF10">
    <property type="entry name" value="NITRATE_NITRITE SENSOR PROTEIN NARQ"/>
    <property type="match status" value="1"/>
</dbReference>
<keyword evidence="13" id="KW-1185">Reference proteome</keyword>
<dbReference type="Gene3D" id="1.20.5.1930">
    <property type="match status" value="1"/>
</dbReference>
<keyword evidence="9" id="KW-1133">Transmembrane helix</keyword>
<feature type="transmembrane region" description="Helical" evidence="9">
    <location>
        <begin position="47"/>
        <end position="68"/>
    </location>
</feature>
<accession>A0ABR7LUI4</accession>
<proteinExistence type="predicted"/>
<evidence type="ECO:0000259" key="11">
    <source>
        <dbReference type="Pfam" id="PF13796"/>
    </source>
</evidence>
<dbReference type="Pfam" id="PF07730">
    <property type="entry name" value="HisKA_3"/>
    <property type="match status" value="1"/>
</dbReference>
<dbReference type="InterPro" id="IPR025828">
    <property type="entry name" value="Put_sensor_dom"/>
</dbReference>
<feature type="transmembrane region" description="Helical" evidence="9">
    <location>
        <begin position="167"/>
        <end position="194"/>
    </location>
</feature>
<feature type="transmembrane region" description="Helical" evidence="9">
    <location>
        <begin position="125"/>
        <end position="147"/>
    </location>
</feature>
<evidence type="ECO:0000256" key="4">
    <source>
        <dbReference type="ARBA" id="ARBA00022679"/>
    </source>
</evidence>
<protein>
    <recommendedName>
        <fullName evidence="2">histidine kinase</fullName>
        <ecNumber evidence="2">2.7.13.3</ecNumber>
    </recommendedName>
</protein>
<comment type="caution">
    <text evidence="12">The sequence shown here is derived from an EMBL/GenBank/DDBJ whole genome shotgun (WGS) entry which is preliminary data.</text>
</comment>
<reference evidence="12 13" key="1">
    <citation type="submission" date="2020-06" db="EMBL/GenBank/DDBJ databases">
        <title>Actinomadura xiongansis sp. nov., isolated from soil of Baiyangdian.</title>
        <authorList>
            <person name="Zhang X."/>
        </authorList>
    </citation>
    <scope>NUCLEOTIDE SEQUENCE [LARGE SCALE GENOMIC DNA]</scope>
    <source>
        <strain evidence="12 13">HBUM206468</strain>
    </source>
</reference>
<dbReference type="Gene3D" id="3.30.565.10">
    <property type="entry name" value="Histidine kinase-like ATPase, C-terminal domain"/>
    <property type="match status" value="1"/>
</dbReference>
<dbReference type="PANTHER" id="PTHR24421">
    <property type="entry name" value="NITRATE/NITRITE SENSOR PROTEIN NARX-RELATED"/>
    <property type="match status" value="1"/>
</dbReference>
<dbReference type="SUPFAM" id="SSF55874">
    <property type="entry name" value="ATPase domain of HSP90 chaperone/DNA topoisomerase II/histidine kinase"/>
    <property type="match status" value="1"/>
</dbReference>
<feature type="domain" description="Putative sensor" evidence="11">
    <location>
        <begin position="20"/>
        <end position="199"/>
    </location>
</feature>
<dbReference type="CDD" id="cd16917">
    <property type="entry name" value="HATPase_UhpB-NarQ-NarX-like"/>
    <property type="match status" value="1"/>
</dbReference>
<evidence type="ECO:0000256" key="6">
    <source>
        <dbReference type="ARBA" id="ARBA00022777"/>
    </source>
</evidence>
<keyword evidence="8" id="KW-0902">Two-component regulatory system</keyword>
<keyword evidence="5" id="KW-0547">Nucleotide-binding</keyword>
<dbReference type="Proteomes" id="UP000805614">
    <property type="component" value="Unassembled WGS sequence"/>
</dbReference>
<gene>
    <name evidence="12" type="ORF">HKK74_23830</name>
</gene>
<sequence length="431" mass="44618">MAGSPLRFLGSEWPWRSLAYLLSGSMLGSACMVAVAALALFGIALALMVVGLALLAGLAVIGVPVATVERSRLRLIDPVPVTGAHRTPAGPGPLGWMRTRLSEPATWRELAYTLLLSAGLWPIDLLVAGGVLVLIGGLLFAAGAALINPETEATLLVFSATGPRATAVALLLASLVAVAGAYLVTFVAAGHAVIARTLLGSREEELGAQVAEVSRSRERLVNAFAAERRRIERDLHDGAQQRLVSLTMKLGIVRVELRDAGDDLAALLAGAHEDAKRALVELREIVNGVHPQLLTDRGLPPALTELARRSAVPAEVEVRLPGRLPDDVEHAAYFAVSEALTNVVKHSHAAHVRISGRLSDDVVLTLEVEDDGVGGAAVRAGGGLEGLADRLAVVNGTLTVSSPRGGPTVVGLAIPCAPGADGPYGMTTGAA</sequence>
<feature type="domain" description="Signal transduction histidine kinase subgroup 3 dimerisation and phosphoacceptor" evidence="10">
    <location>
        <begin position="227"/>
        <end position="293"/>
    </location>
</feature>
<evidence type="ECO:0000256" key="3">
    <source>
        <dbReference type="ARBA" id="ARBA00022553"/>
    </source>
</evidence>
<comment type="catalytic activity">
    <reaction evidence="1">
        <text>ATP + protein L-histidine = ADP + protein N-phospho-L-histidine.</text>
        <dbReference type="EC" id="2.7.13.3"/>
    </reaction>
</comment>
<evidence type="ECO:0000256" key="7">
    <source>
        <dbReference type="ARBA" id="ARBA00022840"/>
    </source>
</evidence>
<dbReference type="EC" id="2.7.13.3" evidence="2"/>
<feature type="transmembrane region" description="Helical" evidence="9">
    <location>
        <begin position="20"/>
        <end position="41"/>
    </location>
</feature>
<keyword evidence="6" id="KW-0418">Kinase</keyword>
<keyword evidence="9" id="KW-0812">Transmembrane</keyword>